<dbReference type="EMBL" id="NHOQ01002408">
    <property type="protein sequence ID" value="PWA17070.1"/>
    <property type="molecule type" value="Genomic_DNA"/>
</dbReference>
<evidence type="ECO:0000313" key="3">
    <source>
        <dbReference type="Proteomes" id="UP000250572"/>
    </source>
</evidence>
<dbReference type="PANTHER" id="PTHR33480:SF5">
    <property type="entry name" value="SI:DKEY-51D8.9"/>
    <property type="match status" value="1"/>
</dbReference>
<feature type="region of interest" description="Disordered" evidence="1">
    <location>
        <begin position="267"/>
        <end position="395"/>
    </location>
</feature>
<dbReference type="PANTHER" id="PTHR33480">
    <property type="entry name" value="SET DOMAIN-CONTAINING PROTEIN-RELATED"/>
    <property type="match status" value="1"/>
</dbReference>
<feature type="region of interest" description="Disordered" evidence="1">
    <location>
        <begin position="219"/>
        <end position="243"/>
    </location>
</feature>
<evidence type="ECO:0000256" key="1">
    <source>
        <dbReference type="SAM" id="MobiDB-lite"/>
    </source>
</evidence>
<reference evidence="2 3" key="1">
    <citation type="journal article" date="2018" name="G3 (Bethesda)">
        <title>A High-Quality Reference Genome for the Invasive Mosquitofish Gambusia affinis Using a Chicago Library.</title>
        <authorList>
            <person name="Hoffberg S.L."/>
            <person name="Troendle N.J."/>
            <person name="Glenn T.C."/>
            <person name="Mahmud O."/>
            <person name="Louha S."/>
            <person name="Chalopin D."/>
            <person name="Bennetzen J.L."/>
            <person name="Mauricio R."/>
        </authorList>
    </citation>
    <scope>NUCLEOTIDE SEQUENCE [LARGE SCALE GENOMIC DNA]</scope>
    <source>
        <strain evidence="2">NE01/NJP1002.9</strain>
        <tissue evidence="2">Muscle</tissue>
    </source>
</reference>
<gene>
    <name evidence="2" type="ORF">CCH79_00013278</name>
</gene>
<feature type="region of interest" description="Disordered" evidence="1">
    <location>
        <begin position="1231"/>
        <end position="1254"/>
    </location>
</feature>
<protein>
    <submittedName>
        <fullName evidence="2">Uncharacterized protein</fullName>
    </submittedName>
</protein>
<evidence type="ECO:0000313" key="2">
    <source>
        <dbReference type="EMBL" id="PWA17070.1"/>
    </source>
</evidence>
<name>A0A315V2W6_GAMAF</name>
<feature type="region of interest" description="Disordered" evidence="1">
    <location>
        <begin position="1156"/>
        <end position="1206"/>
    </location>
</feature>
<sequence length="1344" mass="149975">MDNSAANKNHIHCPTWLDQNGWSTSAQGLPMNLHTNSQALSLGSTSAQRSLFGHLETSSQSCLNNLSSSASRNNNLLKAANMNSIFSSNSIFTSPAITTASHGMTFESQTLYTPAGLETTNQAKIIPPPALSQQNQSPLPCGVQNLPLQTVNYKMFQSQLPGPGLSHGFQNQSFGFSSCGTDVNMPQATFGGQNNGNRYANICNSATSTEQHQWVPSTEAGHVNKPPLQENGCPPSTEGNKRRSSILNQRAQLLKQLENLDKLLESMPSDDEEEPSNNDVQSPPAVNCSSLSLCDKQSFSDTVPASPVSPAGSEEMDQSCSASEGDSVAGSDYVPQSEVSFSNSQSEDDANSEDCLSPSPQEDDTVKREENSEDSLSEEENTTSSTKTSEDNKKKYGKVEIQTSKAKNGHSTTKKNYCLFCGRPVTKMSKHLTNVHSDRIEVAVVFQYPANSVERKKIWQKLTNDGNFKHNKDVLKTGEGKLVVRGRLTTSLKATDFVPCIYCHGLYAKRRIHLHVKRCRENVKTEDDSQEIPKRVVSHCALLTKNCEGISEEFKNLIGAMVYDNVSETVMENQIILQYGEQMFKKYISHPKQHEYARQNLRHVARLLLEAQKSTPMNSFEDFFKPSNFKHVVSAVKVVGQYDPEKKRYNIPSLALKLGYHLQKICNIVQHNAKSLGDTKVVESCKIFLSMYDKKWSKYVSSLALSNIKDMQKKRANKVPSAQDVKRLYYHLETAHHAAEKKLRENLCSENFVALARAVLARTILFNRRLPGEVASISLAAFESRIRSDVCDDMDVSVSKLERKLCGLFSRVTIRGNCGRVVPIILKPSFESSIELLISVREKCGILSNNPYVFPRQHSLTAQKGSTCIQFHVKECGAENPSFLVVMKIRRHFAPLLQLLNLDDEEVKQVLGPNSDIQVLRQINDTMCDDSVMESEGPLQFYQQRTGATGCNMPDALKNSKTEGLHNQAKLAWNEAEVQAVEKHLMSFIEKQKIPQKDDCVRCLEAEPRALMNRSWKGVKHYVRNRITTLQRHTGSSKEPSKSRTAKKKHKPRQSSVTSQAPNGEQEARRKPSAGPSSASSHSKSQKGKGSNLLHKPKPKWDEAEVCAVEKHLIRFIEEHKLPQKDDCTRCLEAEPRALRNRSWRGIKDYVRNRITALQRQSGSSRTPSKTKRPPKKGTSQRSGNNLTGRLQPPSGEQPAPEHRNAFSSCSFGSSNLFLPQTYAATTSCSMNAPAKTGRTKGKASPGLQKKSKHTWNEAEVQAVEKHLMNFITKQKLPQKDDCVLCLDAEPHALRNRSWKGVKDYVRNRITSLQRQSGFLGTASKTKRSRQDQRLQSSGRFHQL</sequence>
<comment type="caution">
    <text evidence="2">The sequence shown here is derived from an EMBL/GenBank/DDBJ whole genome shotgun (WGS) entry which is preliminary data.</text>
</comment>
<feature type="compositionally biased region" description="Polar residues" evidence="1">
    <location>
        <begin position="287"/>
        <end position="303"/>
    </location>
</feature>
<organism evidence="2 3">
    <name type="scientific">Gambusia affinis</name>
    <name type="common">Western mosquitofish</name>
    <name type="synonym">Heterandria affinis</name>
    <dbReference type="NCBI Taxonomy" id="33528"/>
    <lineage>
        <taxon>Eukaryota</taxon>
        <taxon>Metazoa</taxon>
        <taxon>Chordata</taxon>
        <taxon>Craniata</taxon>
        <taxon>Vertebrata</taxon>
        <taxon>Euteleostomi</taxon>
        <taxon>Actinopterygii</taxon>
        <taxon>Neopterygii</taxon>
        <taxon>Teleostei</taxon>
        <taxon>Neoteleostei</taxon>
        <taxon>Acanthomorphata</taxon>
        <taxon>Ovalentaria</taxon>
        <taxon>Atherinomorphae</taxon>
        <taxon>Cyprinodontiformes</taxon>
        <taxon>Poeciliidae</taxon>
        <taxon>Poeciliinae</taxon>
        <taxon>Gambusia</taxon>
    </lineage>
</organism>
<feature type="compositionally biased region" description="Polar residues" evidence="1">
    <location>
        <begin position="1028"/>
        <end position="1038"/>
    </location>
</feature>
<feature type="compositionally biased region" description="Low complexity" evidence="1">
    <location>
        <begin position="1073"/>
        <end position="1091"/>
    </location>
</feature>
<feature type="region of interest" description="Disordered" evidence="1">
    <location>
        <begin position="1028"/>
        <end position="1097"/>
    </location>
</feature>
<feature type="compositionally biased region" description="Polar residues" evidence="1">
    <location>
        <begin position="1054"/>
        <end position="1063"/>
    </location>
</feature>
<feature type="compositionally biased region" description="Polar residues" evidence="1">
    <location>
        <begin position="1334"/>
        <end position="1344"/>
    </location>
</feature>
<feature type="compositionally biased region" description="Basic residues" evidence="1">
    <location>
        <begin position="1044"/>
        <end position="1053"/>
    </location>
</feature>
<feature type="region of interest" description="Disordered" evidence="1">
    <location>
        <begin position="1317"/>
        <end position="1344"/>
    </location>
</feature>
<proteinExistence type="predicted"/>
<dbReference type="Proteomes" id="UP000250572">
    <property type="component" value="Unassembled WGS sequence"/>
</dbReference>
<feature type="compositionally biased region" description="Acidic residues" evidence="1">
    <location>
        <begin position="371"/>
        <end position="381"/>
    </location>
</feature>
<keyword evidence="3" id="KW-1185">Reference proteome</keyword>
<accession>A0A315V2W6</accession>